<protein>
    <recommendedName>
        <fullName evidence="3">Class II aldolase/adducin N-terminal domain-containing protein</fullName>
    </recommendedName>
</protein>
<dbReference type="PANTHER" id="PTHR22789">
    <property type="entry name" value="FUCULOSE PHOSPHATE ALDOLASE"/>
    <property type="match status" value="1"/>
</dbReference>
<evidence type="ECO:0000259" key="3">
    <source>
        <dbReference type="SMART" id="SM01007"/>
    </source>
</evidence>
<keyword evidence="2" id="KW-0456">Lyase</keyword>
<keyword evidence="1" id="KW-0479">Metal-binding</keyword>
<dbReference type="PANTHER" id="PTHR22789:SF0">
    <property type="entry name" value="3-OXO-TETRONATE 4-PHOSPHATE DECARBOXYLASE-RELATED"/>
    <property type="match status" value="1"/>
</dbReference>
<accession>A0ABR3QK09</accession>
<dbReference type="Pfam" id="PF00596">
    <property type="entry name" value="Aldolase_II"/>
    <property type="match status" value="1"/>
</dbReference>
<dbReference type="InterPro" id="IPR036409">
    <property type="entry name" value="Aldolase_II/adducin_N_sf"/>
</dbReference>
<name>A0ABR3QK09_9PLEO</name>
<dbReference type="SUPFAM" id="SSF53639">
    <property type="entry name" value="AraD/HMP-PK domain-like"/>
    <property type="match status" value="1"/>
</dbReference>
<evidence type="ECO:0000256" key="1">
    <source>
        <dbReference type="ARBA" id="ARBA00022723"/>
    </source>
</evidence>
<reference evidence="4 5" key="1">
    <citation type="submission" date="2024-02" db="EMBL/GenBank/DDBJ databases">
        <title>De novo assembly and annotation of 12 fungi associated with fruit tree decline syndrome in Ontario, Canada.</title>
        <authorList>
            <person name="Sulman M."/>
            <person name="Ellouze W."/>
            <person name="Ilyukhin E."/>
        </authorList>
    </citation>
    <scope>NUCLEOTIDE SEQUENCE [LARGE SCALE GENOMIC DNA]</scope>
    <source>
        <strain evidence="4 5">M97-236</strain>
    </source>
</reference>
<dbReference type="EMBL" id="JAKIXB020000046">
    <property type="protein sequence ID" value="KAL1592485.1"/>
    <property type="molecule type" value="Genomic_DNA"/>
</dbReference>
<evidence type="ECO:0000313" key="5">
    <source>
        <dbReference type="Proteomes" id="UP001521222"/>
    </source>
</evidence>
<dbReference type="SMART" id="SM01007">
    <property type="entry name" value="Aldolase_II"/>
    <property type="match status" value="1"/>
</dbReference>
<proteinExistence type="predicted"/>
<dbReference type="InterPro" id="IPR001303">
    <property type="entry name" value="Aldolase_II/adducin_N"/>
</dbReference>
<evidence type="ECO:0000256" key="2">
    <source>
        <dbReference type="ARBA" id="ARBA00023239"/>
    </source>
</evidence>
<keyword evidence="5" id="KW-1185">Reference proteome</keyword>
<comment type="caution">
    <text evidence="4">The sequence shown here is derived from an EMBL/GenBank/DDBJ whole genome shotgun (WGS) entry which is preliminary data.</text>
</comment>
<dbReference type="Gene3D" id="3.40.225.10">
    <property type="entry name" value="Class II aldolase/adducin N-terminal domain"/>
    <property type="match status" value="1"/>
</dbReference>
<sequence>MVNITGLMSTLITANHILSYHNVLDSFGHISVRNPNTNTTFFIALQLGTAYNIRSNIHKLTIFAGPAVVAGTQDIGEYLIEDGSPANGTVGGYAERYIHSAVLKAYPDINAVVHSHAEDVLPYTVLNSISPEPVYHMAGFLGQQVPNWDIETAYAADDPRDMLVNTPKLGDSLAATFDVNTTNPNLPLHRTVLQRGHGFVTVGTSVEQVTDYAYYTASNARVQTNALLLNNAVGGSGVKYLSAQERNGTAEMNAWIVFKPWNQWVKEVERSGQFVNELGSPPAPQDSKPD</sequence>
<dbReference type="Proteomes" id="UP001521222">
    <property type="component" value="Unassembled WGS sequence"/>
</dbReference>
<dbReference type="InterPro" id="IPR050197">
    <property type="entry name" value="Aldolase_class_II_sugar_metab"/>
</dbReference>
<evidence type="ECO:0000313" key="4">
    <source>
        <dbReference type="EMBL" id="KAL1592485.1"/>
    </source>
</evidence>
<organism evidence="4 5">
    <name type="scientific">Nothophoma quercina</name>
    <dbReference type="NCBI Taxonomy" id="749835"/>
    <lineage>
        <taxon>Eukaryota</taxon>
        <taxon>Fungi</taxon>
        <taxon>Dikarya</taxon>
        <taxon>Ascomycota</taxon>
        <taxon>Pezizomycotina</taxon>
        <taxon>Dothideomycetes</taxon>
        <taxon>Pleosporomycetidae</taxon>
        <taxon>Pleosporales</taxon>
        <taxon>Pleosporineae</taxon>
        <taxon>Didymellaceae</taxon>
        <taxon>Nothophoma</taxon>
    </lineage>
</organism>
<gene>
    <name evidence="4" type="ORF">SLS59_009718</name>
</gene>
<feature type="domain" description="Class II aldolase/adducin N-terminal" evidence="3">
    <location>
        <begin position="9"/>
        <end position="224"/>
    </location>
</feature>